<name>A0ABV4U992_9BACT</name>
<dbReference type="Proteomes" id="UP001575105">
    <property type="component" value="Unassembled WGS sequence"/>
</dbReference>
<evidence type="ECO:0000256" key="1">
    <source>
        <dbReference type="SAM" id="MobiDB-lite"/>
    </source>
</evidence>
<proteinExistence type="predicted"/>
<sequence>MSTLNSPGTTPASTPATTEPAHDGDGHAPFIADLAKQLERGGRAAAVFGDPVERDGITVIPVARARWMVGGGQGTDAKGDKGQGGGGGVCASPVGYIEMKNGETSFRCIHTPGGILRMALAALIGIIALRRLL</sequence>
<comment type="caution">
    <text evidence="2">The sequence shown here is derived from an EMBL/GenBank/DDBJ whole genome shotgun (WGS) entry which is preliminary data.</text>
</comment>
<feature type="region of interest" description="Disordered" evidence="1">
    <location>
        <begin position="1"/>
        <end position="29"/>
    </location>
</feature>
<evidence type="ECO:0000313" key="3">
    <source>
        <dbReference type="Proteomes" id="UP001575105"/>
    </source>
</evidence>
<dbReference type="RefSeq" id="WP_425347099.1">
    <property type="nucleotide sequence ID" value="NZ_JBGUBD010000016.1"/>
</dbReference>
<organism evidence="2 3">
    <name type="scientific">Natronomicrosphaera hydrolytica</name>
    <dbReference type="NCBI Taxonomy" id="3242702"/>
    <lineage>
        <taxon>Bacteria</taxon>
        <taxon>Pseudomonadati</taxon>
        <taxon>Planctomycetota</taxon>
        <taxon>Phycisphaerae</taxon>
        <taxon>Phycisphaerales</taxon>
        <taxon>Phycisphaeraceae</taxon>
        <taxon>Natronomicrosphaera</taxon>
    </lineage>
</organism>
<accession>A0ABV4U992</accession>
<protein>
    <submittedName>
        <fullName evidence="2">Spore germination protein GerW family protein</fullName>
    </submittedName>
</protein>
<gene>
    <name evidence="2" type="ORF">ACERK3_18045</name>
</gene>
<dbReference type="EMBL" id="JBGUBD010000016">
    <property type="protein sequence ID" value="MFA9480178.1"/>
    <property type="molecule type" value="Genomic_DNA"/>
</dbReference>
<feature type="compositionally biased region" description="Low complexity" evidence="1">
    <location>
        <begin position="9"/>
        <end position="19"/>
    </location>
</feature>
<evidence type="ECO:0000313" key="2">
    <source>
        <dbReference type="EMBL" id="MFA9480178.1"/>
    </source>
</evidence>
<keyword evidence="3" id="KW-1185">Reference proteome</keyword>
<reference evidence="2 3" key="1">
    <citation type="submission" date="2024-08" db="EMBL/GenBank/DDBJ databases">
        <title>Whole-genome sequencing of halo(alkali)philic microorganisms from hypersaline lakes.</title>
        <authorList>
            <person name="Sorokin D.Y."/>
            <person name="Merkel A.Y."/>
            <person name="Messina E."/>
            <person name="Yakimov M."/>
        </authorList>
    </citation>
    <scope>NUCLEOTIDE SEQUENCE [LARGE SCALE GENOMIC DNA]</scope>
    <source>
        <strain evidence="2 3">AB-hyl4</strain>
    </source>
</reference>